<proteinExistence type="predicted"/>
<feature type="transmembrane region" description="Helical" evidence="6">
    <location>
        <begin position="391"/>
        <end position="408"/>
    </location>
</feature>
<dbReference type="InterPro" id="IPR050833">
    <property type="entry name" value="Poly_Biosynth_Transport"/>
</dbReference>
<keyword evidence="3 6" id="KW-0812">Transmembrane</keyword>
<feature type="transmembrane region" description="Helical" evidence="6">
    <location>
        <begin position="476"/>
        <end position="499"/>
    </location>
</feature>
<dbReference type="CDD" id="cd13124">
    <property type="entry name" value="MATE_SpoVB_like"/>
    <property type="match status" value="1"/>
</dbReference>
<reference evidence="7 8" key="1">
    <citation type="submission" date="2023-03" db="EMBL/GenBank/DDBJ databases">
        <title>Novel Species.</title>
        <authorList>
            <person name="Ma S."/>
        </authorList>
    </citation>
    <scope>NUCLEOTIDE SEQUENCE [LARGE SCALE GENOMIC DNA]</scope>
    <source>
        <strain evidence="7 8">LIND6LT2</strain>
    </source>
</reference>
<evidence type="ECO:0000256" key="6">
    <source>
        <dbReference type="SAM" id="Phobius"/>
    </source>
</evidence>
<keyword evidence="2" id="KW-1003">Cell membrane</keyword>
<evidence type="ECO:0000256" key="4">
    <source>
        <dbReference type="ARBA" id="ARBA00022989"/>
    </source>
</evidence>
<dbReference type="InterPro" id="IPR014249">
    <property type="entry name" value="Spore_V_B"/>
</dbReference>
<accession>A0ABZ2Y7V5</accession>
<dbReference type="PANTHER" id="PTHR30250:SF24">
    <property type="entry name" value="STAGE V SPORULATION PROTEIN B"/>
    <property type="match status" value="1"/>
</dbReference>
<protein>
    <submittedName>
        <fullName evidence="7">Stage V sporulation protein B</fullName>
    </submittedName>
</protein>
<dbReference type="Pfam" id="PF01943">
    <property type="entry name" value="Polysacc_synt"/>
    <property type="match status" value="1"/>
</dbReference>
<keyword evidence="4 6" id="KW-1133">Transmembrane helix</keyword>
<evidence type="ECO:0000313" key="8">
    <source>
        <dbReference type="Proteomes" id="UP001486565"/>
    </source>
</evidence>
<feature type="transmembrane region" description="Helical" evidence="6">
    <location>
        <begin position="182"/>
        <end position="203"/>
    </location>
</feature>
<dbReference type="InterPro" id="IPR002797">
    <property type="entry name" value="Polysacc_synth"/>
</dbReference>
<evidence type="ECO:0000256" key="3">
    <source>
        <dbReference type="ARBA" id="ARBA00022692"/>
    </source>
</evidence>
<dbReference type="PIRSF" id="PIRSF038958">
    <property type="entry name" value="PG_synth_SpoVB"/>
    <property type="match status" value="1"/>
</dbReference>
<feature type="transmembrane region" description="Helical" evidence="6">
    <location>
        <begin position="322"/>
        <end position="339"/>
    </location>
</feature>
<keyword evidence="5 6" id="KW-0472">Membrane</keyword>
<comment type="subcellular location">
    <subcellularLocation>
        <location evidence="1">Cell membrane</location>
        <topology evidence="1">Multi-pass membrane protein</topology>
    </subcellularLocation>
</comment>
<dbReference type="EMBL" id="CP121687">
    <property type="protein sequence ID" value="WZL70691.1"/>
    <property type="molecule type" value="Genomic_DNA"/>
</dbReference>
<organism evidence="7 8">
    <name type="scientific">Defluviitalea saccharophila</name>
    <dbReference type="NCBI Taxonomy" id="879970"/>
    <lineage>
        <taxon>Bacteria</taxon>
        <taxon>Bacillati</taxon>
        <taxon>Bacillota</taxon>
        <taxon>Clostridia</taxon>
        <taxon>Lachnospirales</taxon>
        <taxon>Defluviitaleaceae</taxon>
        <taxon>Defluviitalea</taxon>
    </lineage>
</organism>
<dbReference type="PANTHER" id="PTHR30250">
    <property type="entry name" value="PST FAMILY PREDICTED COLANIC ACID TRANSPORTER"/>
    <property type="match status" value="1"/>
</dbReference>
<dbReference type="Proteomes" id="UP001486565">
    <property type="component" value="Chromosome"/>
</dbReference>
<dbReference type="RefSeq" id="WP_341877651.1">
    <property type="nucleotide sequence ID" value="NZ_CP121687.1"/>
</dbReference>
<feature type="transmembrane region" description="Helical" evidence="6">
    <location>
        <begin position="414"/>
        <end position="433"/>
    </location>
</feature>
<feature type="transmembrane region" description="Helical" evidence="6">
    <location>
        <begin position="84"/>
        <end position="106"/>
    </location>
</feature>
<keyword evidence="8" id="KW-1185">Reference proteome</keyword>
<name>A0ABZ2Y7V5_9FIRM</name>
<feature type="transmembrane region" description="Helical" evidence="6">
    <location>
        <begin position="445"/>
        <end position="464"/>
    </location>
</feature>
<feature type="transmembrane region" description="Helical" evidence="6">
    <location>
        <begin position="283"/>
        <end position="302"/>
    </location>
</feature>
<evidence type="ECO:0000256" key="2">
    <source>
        <dbReference type="ARBA" id="ARBA00022475"/>
    </source>
</evidence>
<evidence type="ECO:0000256" key="5">
    <source>
        <dbReference type="ARBA" id="ARBA00023136"/>
    </source>
</evidence>
<gene>
    <name evidence="7" type="primary">spoVB</name>
    <name evidence="7" type="ORF">QBE51_03945</name>
</gene>
<evidence type="ECO:0000313" key="7">
    <source>
        <dbReference type="EMBL" id="WZL70691.1"/>
    </source>
</evidence>
<feature type="transmembrane region" description="Helical" evidence="6">
    <location>
        <begin position="40"/>
        <end position="63"/>
    </location>
</feature>
<evidence type="ECO:0000256" key="1">
    <source>
        <dbReference type="ARBA" id="ARBA00004651"/>
    </source>
</evidence>
<dbReference type="NCBIfam" id="TIGR02900">
    <property type="entry name" value="spore_V_B"/>
    <property type="match status" value="1"/>
</dbReference>
<dbReference type="InterPro" id="IPR024923">
    <property type="entry name" value="PG_synth_SpoVB"/>
</dbReference>
<feature type="transmembrane region" description="Helical" evidence="6">
    <location>
        <begin position="359"/>
        <end position="379"/>
    </location>
</feature>
<sequence>MTKKNLVTGALILTAASFITRVLGFVYRIYMSNLIGAEGMGLYQLIFPIYMLAWTISASGISLSVSKLVAQENAKREYGNISRIIKISVLLSVGIGLIISVFIYYFAPWIATSILKEPRTILSLKILASCVPFMAAASSIKGYFYGLQEMTKPAASQVLEQISRMLVIYLLASFFIPKGLSYACALSVIGMCVGELVSFLYVLISYKRNKQRKKKVKKPTLNWFQSCSALLVMAIPLTGNRFITTLLSSIENIMIPIQLQAFGMSNAEAISIYGQFSGMAMPLIFFPSMLTGSLSVALVPAVSEAKAVNNTRQIHRTVSKSIHFTCLIGIGATCLFAVFPKELGLSIYNQADVGDMLYSMAWICPFFYLQATLAGILNGLGQQISTFKHNVIGSIISILFIYFLVPVYGFKGFLWAVIVSSIVITLLHLRTVLKYTSLTLELSKWVIRPALAAVASSLTAKYILNHYLLTQFSLRWSMAFTLIALTIVYIIFLFVLQSISKEDLKTLKRNI</sequence>
<feature type="transmembrane region" description="Helical" evidence="6">
    <location>
        <begin position="223"/>
        <end position="243"/>
    </location>
</feature>